<dbReference type="KEGG" id="csal:NBC122_02316"/>
<protein>
    <submittedName>
        <fullName evidence="1">Uncharacterized protein</fullName>
    </submittedName>
</protein>
<dbReference type="AlphaFoldDB" id="A0A4P6ZHB1"/>
<dbReference type="EMBL" id="CP037954">
    <property type="protein sequence ID" value="QBO59121.1"/>
    <property type="molecule type" value="Genomic_DNA"/>
</dbReference>
<sequence>MKNLLYKQKALIILLIFTVTYGKITAVKIINHRGEI</sequence>
<accession>A0A4P6ZHB1</accession>
<keyword evidence="2" id="KW-1185">Reference proteome</keyword>
<evidence type="ECO:0000313" key="1">
    <source>
        <dbReference type="EMBL" id="QBO59121.1"/>
    </source>
</evidence>
<name>A0A4P6ZHB1_9FLAO</name>
<dbReference type="Proteomes" id="UP000294419">
    <property type="component" value="Chromosome"/>
</dbReference>
<evidence type="ECO:0000313" key="2">
    <source>
        <dbReference type="Proteomes" id="UP000294419"/>
    </source>
</evidence>
<proteinExistence type="predicted"/>
<gene>
    <name evidence="1" type="ORF">NBC122_02316</name>
</gene>
<organism evidence="1 2">
    <name type="scientific">Chryseobacterium salivictor</name>
    <dbReference type="NCBI Taxonomy" id="2547600"/>
    <lineage>
        <taxon>Bacteria</taxon>
        <taxon>Pseudomonadati</taxon>
        <taxon>Bacteroidota</taxon>
        <taxon>Flavobacteriia</taxon>
        <taxon>Flavobacteriales</taxon>
        <taxon>Weeksellaceae</taxon>
        <taxon>Chryseobacterium group</taxon>
        <taxon>Chryseobacterium</taxon>
    </lineage>
</organism>
<reference evidence="1 2" key="1">
    <citation type="submission" date="2019-03" db="EMBL/GenBank/DDBJ databases">
        <authorList>
            <person name="Kim H."/>
            <person name="Yu S.-M."/>
        </authorList>
    </citation>
    <scope>NUCLEOTIDE SEQUENCE [LARGE SCALE GENOMIC DNA]</scope>
    <source>
        <strain evidence="1 2">NBC122</strain>
    </source>
</reference>